<proteinExistence type="predicted"/>
<keyword evidence="2" id="KW-0472">Membrane</keyword>
<name>A0A5N6MU61_9MICC</name>
<evidence type="ECO:0000313" key="3">
    <source>
        <dbReference type="EMBL" id="KAD4059638.1"/>
    </source>
</evidence>
<accession>A0A5N6MU61</accession>
<comment type="caution">
    <text evidence="3">The sequence shown here is derived from an EMBL/GenBank/DDBJ whole genome shotgun (WGS) entry which is preliminary data.</text>
</comment>
<dbReference type="RefSeq" id="WP_152270936.1">
    <property type="nucleotide sequence ID" value="NZ_VTFX01000001.1"/>
</dbReference>
<feature type="compositionally biased region" description="Basic and acidic residues" evidence="1">
    <location>
        <begin position="31"/>
        <end position="43"/>
    </location>
</feature>
<feature type="transmembrane region" description="Helical" evidence="2">
    <location>
        <begin position="6"/>
        <end position="25"/>
    </location>
</feature>
<evidence type="ECO:0000256" key="2">
    <source>
        <dbReference type="SAM" id="Phobius"/>
    </source>
</evidence>
<organism evidence="3 4">
    <name type="scientific">Arthrobacter yangruifuii</name>
    <dbReference type="NCBI Taxonomy" id="2606616"/>
    <lineage>
        <taxon>Bacteria</taxon>
        <taxon>Bacillati</taxon>
        <taxon>Actinomycetota</taxon>
        <taxon>Actinomycetes</taxon>
        <taxon>Micrococcales</taxon>
        <taxon>Micrococcaceae</taxon>
        <taxon>Arthrobacter</taxon>
    </lineage>
</organism>
<sequence length="64" mass="7252">MEYVEVLLPSICVAALFYFVMRALLNSDRSERQALAEAEREAEQEAGQSVDHPALKKPSEEEQK</sequence>
<gene>
    <name evidence="3" type="ORF">GD627_00570</name>
</gene>
<evidence type="ECO:0000256" key="1">
    <source>
        <dbReference type="SAM" id="MobiDB-lite"/>
    </source>
</evidence>
<dbReference type="AlphaFoldDB" id="A0A5N6MU61"/>
<keyword evidence="4" id="KW-1185">Reference proteome</keyword>
<keyword evidence="2" id="KW-0812">Transmembrane</keyword>
<dbReference type="Proteomes" id="UP000326852">
    <property type="component" value="Unassembled WGS sequence"/>
</dbReference>
<dbReference type="EMBL" id="VTFX01000001">
    <property type="protein sequence ID" value="KAD4059638.1"/>
    <property type="molecule type" value="Genomic_DNA"/>
</dbReference>
<feature type="compositionally biased region" description="Basic and acidic residues" evidence="1">
    <location>
        <begin position="53"/>
        <end position="64"/>
    </location>
</feature>
<reference evidence="3 4" key="1">
    <citation type="submission" date="2019-08" db="EMBL/GenBank/DDBJ databases">
        <title>Arthrobacter sp. nov., isolated from plateau pika and Tibetan wild ass.</title>
        <authorList>
            <person name="Ge Y."/>
        </authorList>
    </citation>
    <scope>NUCLEOTIDE SEQUENCE [LARGE SCALE GENOMIC DNA]</scope>
    <source>
        <strain evidence="3 4">785</strain>
    </source>
</reference>
<feature type="region of interest" description="Disordered" evidence="1">
    <location>
        <begin position="31"/>
        <end position="64"/>
    </location>
</feature>
<evidence type="ECO:0000313" key="4">
    <source>
        <dbReference type="Proteomes" id="UP000326852"/>
    </source>
</evidence>
<protein>
    <submittedName>
        <fullName evidence="3">Uncharacterized protein</fullName>
    </submittedName>
</protein>
<keyword evidence="2" id="KW-1133">Transmembrane helix</keyword>